<evidence type="ECO:0000313" key="7">
    <source>
        <dbReference type="EMBL" id="KAI1901280.1"/>
    </source>
</evidence>
<evidence type="ECO:0000259" key="6">
    <source>
        <dbReference type="Pfam" id="PF04548"/>
    </source>
</evidence>
<reference evidence="7" key="1">
    <citation type="submission" date="2021-01" db="EMBL/GenBank/DDBJ databases">
        <authorList>
            <person name="Zahm M."/>
            <person name="Roques C."/>
            <person name="Cabau C."/>
            <person name="Klopp C."/>
            <person name="Donnadieu C."/>
            <person name="Jouanno E."/>
            <person name="Lampietro C."/>
            <person name="Louis A."/>
            <person name="Herpin A."/>
            <person name="Echchiki A."/>
            <person name="Berthelot C."/>
            <person name="Parey E."/>
            <person name="Roest-Crollius H."/>
            <person name="Braasch I."/>
            <person name="Postlethwait J."/>
            <person name="Bobe J."/>
            <person name="Montfort J."/>
            <person name="Bouchez O."/>
            <person name="Begum T."/>
            <person name="Mejri S."/>
            <person name="Adams A."/>
            <person name="Chen W.-J."/>
            <person name="Guiguen Y."/>
        </authorList>
    </citation>
    <scope>NUCLEOTIDE SEQUENCE</scope>
    <source>
        <tissue evidence="7">Blood</tissue>
    </source>
</reference>
<dbReference type="InterPro" id="IPR027417">
    <property type="entry name" value="P-loop_NTPase"/>
</dbReference>
<evidence type="ECO:0000256" key="2">
    <source>
        <dbReference type="ARBA" id="ARBA00022741"/>
    </source>
</evidence>
<accession>A0A8T3DY43</accession>
<feature type="coiled-coil region" evidence="4">
    <location>
        <begin position="123"/>
        <end position="263"/>
    </location>
</feature>
<dbReference type="InterPro" id="IPR045058">
    <property type="entry name" value="GIMA/IAN/Toc"/>
</dbReference>
<dbReference type="InterPro" id="IPR006703">
    <property type="entry name" value="G_AIG1"/>
</dbReference>
<dbReference type="OrthoDB" id="8954335at2759"/>
<comment type="caution">
    <text evidence="7">The sequence shown here is derived from an EMBL/GenBank/DDBJ whole genome shotgun (WGS) entry which is preliminary data.</text>
</comment>
<feature type="region of interest" description="Disordered" evidence="5">
    <location>
        <begin position="548"/>
        <end position="568"/>
    </location>
</feature>
<feature type="region of interest" description="Disordered" evidence="5">
    <location>
        <begin position="1"/>
        <end position="64"/>
    </location>
</feature>
<evidence type="ECO:0000313" key="8">
    <source>
        <dbReference type="Proteomes" id="UP000829720"/>
    </source>
</evidence>
<dbReference type="EMBL" id="JAERUA010000003">
    <property type="protein sequence ID" value="KAI1901280.1"/>
    <property type="molecule type" value="Genomic_DNA"/>
</dbReference>
<proteinExistence type="inferred from homology"/>
<gene>
    <name evidence="7" type="ORF">AGOR_G00032690</name>
</gene>
<dbReference type="GO" id="GO:0005525">
    <property type="term" value="F:GTP binding"/>
    <property type="evidence" value="ECO:0007669"/>
    <property type="project" value="UniProtKB-KW"/>
</dbReference>
<name>A0A8T3DY43_9TELE</name>
<dbReference type="Proteomes" id="UP000829720">
    <property type="component" value="Unassembled WGS sequence"/>
</dbReference>
<dbReference type="AlphaFoldDB" id="A0A8T3DY43"/>
<keyword evidence="2" id="KW-0547">Nucleotide-binding</keyword>
<keyword evidence="4" id="KW-0175">Coiled coil</keyword>
<organism evidence="7 8">
    <name type="scientific">Albula goreensis</name>
    <dbReference type="NCBI Taxonomy" id="1534307"/>
    <lineage>
        <taxon>Eukaryota</taxon>
        <taxon>Metazoa</taxon>
        <taxon>Chordata</taxon>
        <taxon>Craniata</taxon>
        <taxon>Vertebrata</taxon>
        <taxon>Euteleostomi</taxon>
        <taxon>Actinopterygii</taxon>
        <taxon>Neopterygii</taxon>
        <taxon>Teleostei</taxon>
        <taxon>Albuliformes</taxon>
        <taxon>Albulidae</taxon>
        <taxon>Albula</taxon>
    </lineage>
</organism>
<evidence type="ECO:0000256" key="1">
    <source>
        <dbReference type="ARBA" id="ARBA00008535"/>
    </source>
</evidence>
<keyword evidence="3" id="KW-0342">GTP-binding</keyword>
<feature type="domain" description="AIG1-type G" evidence="6">
    <location>
        <begin position="282"/>
        <end position="468"/>
    </location>
</feature>
<protein>
    <recommendedName>
        <fullName evidence="6">AIG1-type G domain-containing protein</fullName>
    </recommendedName>
</protein>
<dbReference type="Pfam" id="PF04548">
    <property type="entry name" value="AIG1"/>
    <property type="match status" value="1"/>
</dbReference>
<comment type="similarity">
    <text evidence="1">Belongs to the TRAFAC class TrmE-Era-EngA-EngB-Septin-like GTPase superfamily. AIG1/Toc34/Toc159-like paraseptin GTPase family. IAN subfamily.</text>
</comment>
<feature type="region of interest" description="Disordered" evidence="5">
    <location>
        <begin position="457"/>
        <end position="483"/>
    </location>
</feature>
<keyword evidence="8" id="KW-1185">Reference proteome</keyword>
<dbReference type="Gene3D" id="3.40.50.300">
    <property type="entry name" value="P-loop containing nucleotide triphosphate hydrolases"/>
    <property type="match status" value="1"/>
</dbReference>
<dbReference type="PANTHER" id="PTHR10903">
    <property type="entry name" value="GTPASE, IMAP FAMILY MEMBER-RELATED"/>
    <property type="match status" value="1"/>
</dbReference>
<dbReference type="PANTHER" id="PTHR10903:SF107">
    <property type="entry name" value="GTPASE IMAP FAMILY MEMBER 4-LIKE-RELATED"/>
    <property type="match status" value="1"/>
</dbReference>
<evidence type="ECO:0000256" key="5">
    <source>
        <dbReference type="SAM" id="MobiDB-lite"/>
    </source>
</evidence>
<evidence type="ECO:0000256" key="4">
    <source>
        <dbReference type="SAM" id="Coils"/>
    </source>
</evidence>
<sequence>MELSKQEDTLPDPEVELSKQEDTLPDSEVELSKQEDTLPDPEVELSQQEERPRKRMGKQKVETKQVEDLKQYSVNYTHPQRLIEKARLPFGEKTTELEQDNIRESVQRKMDVEMHGGRDRELHERYEADREALERQLEEKHREEVQQLRLQLEQQMREREEEEKSRMEQWTKEREMLEKCNNKMKGRQEKWREREEELHNRIRELEEECRRKAEVMRQTMESKERMLNKKHQTEMNDLRKEQKDAWNKREEELKKQLRREMKNPISPNSRAVSPPPQAESGLRLVLLGESWASNSSAGYAILGRSCTVKRKSLRMKGRVCGRQVTLVESLGWKLHSEQRYVQQEVQRAVSLCRPAPHAFILVIPLYFAITESYCRALQESLECLSERVWGKTIVLFTFGDWQLGDTPIEQHIERQGRALQEIMEKCGNRLHVFRDENNITQVKELLEKVEDIAAGNSSNCDEDSMDLSGNSQEWDDGEQKAQRQMEKLRERQLREEQNCARRWQGRILRYEQSVRAHEDRRRNIQTLMGNKKAHELVRELEGELLIEDQGQERAGGEGARGYPKICSS</sequence>
<evidence type="ECO:0000256" key="3">
    <source>
        <dbReference type="ARBA" id="ARBA00023134"/>
    </source>
</evidence>